<feature type="transmembrane region" description="Helical" evidence="1">
    <location>
        <begin position="12"/>
        <end position="31"/>
    </location>
</feature>
<accession>A0A1H6V8D0</accession>
<gene>
    <name evidence="2" type="ORF">SAMN05216201_103280</name>
</gene>
<dbReference type="EMBL" id="FNZE01000003">
    <property type="protein sequence ID" value="SEI96582.1"/>
    <property type="molecule type" value="Genomic_DNA"/>
</dbReference>
<evidence type="ECO:0000256" key="1">
    <source>
        <dbReference type="SAM" id="Phobius"/>
    </source>
</evidence>
<protein>
    <submittedName>
        <fullName evidence="2">Uncharacterized protein</fullName>
    </submittedName>
</protein>
<keyword evidence="1" id="KW-0812">Transmembrane</keyword>
<keyword evidence="1" id="KW-1133">Transmembrane helix</keyword>
<sequence>MIKFTSKWRQATLAVVAVTLLLLLPNLTRLVG</sequence>
<proteinExistence type="predicted"/>
<keyword evidence="3" id="KW-1185">Reference proteome</keyword>
<evidence type="ECO:0000313" key="3">
    <source>
        <dbReference type="Proteomes" id="UP000242930"/>
    </source>
</evidence>
<keyword evidence="1" id="KW-0472">Membrane</keyword>
<reference evidence="3" key="1">
    <citation type="submission" date="2016-10" db="EMBL/GenBank/DDBJ databases">
        <authorList>
            <person name="Varghese N."/>
            <person name="Submissions S."/>
        </authorList>
    </citation>
    <scope>NUCLEOTIDE SEQUENCE [LARGE SCALE GENOMIC DNA]</scope>
    <source>
        <strain evidence="3">LMG 25967</strain>
    </source>
</reference>
<dbReference type="AlphaFoldDB" id="A0A1H6V8D0"/>
<organism evidence="2 3">
    <name type="scientific">Pseudomonas linyingensis</name>
    <dbReference type="NCBI Taxonomy" id="915471"/>
    <lineage>
        <taxon>Bacteria</taxon>
        <taxon>Pseudomonadati</taxon>
        <taxon>Pseudomonadota</taxon>
        <taxon>Gammaproteobacteria</taxon>
        <taxon>Pseudomonadales</taxon>
        <taxon>Pseudomonadaceae</taxon>
        <taxon>Pseudomonas</taxon>
    </lineage>
</organism>
<name>A0A1H6V8D0_9PSED</name>
<dbReference type="Proteomes" id="UP000242930">
    <property type="component" value="Unassembled WGS sequence"/>
</dbReference>
<evidence type="ECO:0000313" key="2">
    <source>
        <dbReference type="EMBL" id="SEI96582.1"/>
    </source>
</evidence>